<dbReference type="Proteomes" id="UP001230188">
    <property type="component" value="Unassembled WGS sequence"/>
</dbReference>
<dbReference type="Pfam" id="PF00067">
    <property type="entry name" value="p450"/>
    <property type="match status" value="1"/>
</dbReference>
<sequence length="484" mass="54811">MSAWNKTCTAIVGGNVEMEMAAWGFCLFVGLSIVFWTLALRVKRWCELPSIRVGPLEVFRNYYGMSILEFHHENARRAKACGETCWSIGLAHDTRVIGTVDSEVVRHALVSRFENYDKGPRWREIFKELLGNGIFNADGEAWRRQRKIASYEFSKRRLREFATRVVEENAAKLLEELPGTVDAQVLFSRYTFRVIGEVGFGVAVDDSEAVAFDEATRLSASRFVDPFWRLKRIFNVGTERQLAEAVRGVRDFAGRVIREAPKDGADILSLYYRRGERKLLVDVVVNFLLAGRDTTANLLTWALVRLAEHPDIVARLREGNDPDYVKAVLTEVLRLHPSVHSDFKTANQDDLLPGGVPIKRGERIMFCTWSMGRQPDLWGPNCLEFDPSRHLDRRGGGGGGGEFRPPKVEVFPAFHAGPRLCLGKDLAYISAGKLLVDLLTKFDFELLVPPDEVRYDNGMTLWVQGGLPVKFTSRRRRRRADSSS</sequence>
<evidence type="ECO:0000256" key="1">
    <source>
        <dbReference type="ARBA" id="ARBA00010617"/>
    </source>
</evidence>
<proteinExistence type="inferred from homology"/>
<dbReference type="InterPro" id="IPR001128">
    <property type="entry name" value="Cyt_P450"/>
</dbReference>
<gene>
    <name evidence="8" type="ORF">CTAYLR_004596</name>
</gene>
<dbReference type="AlphaFoldDB" id="A0AAD7UF16"/>
<dbReference type="SUPFAM" id="SSF48264">
    <property type="entry name" value="Cytochrome P450"/>
    <property type="match status" value="1"/>
</dbReference>
<evidence type="ECO:0000256" key="5">
    <source>
        <dbReference type="PIRSR" id="PIRSR602401-1"/>
    </source>
</evidence>
<evidence type="ECO:0000313" key="9">
    <source>
        <dbReference type="Proteomes" id="UP001230188"/>
    </source>
</evidence>
<comment type="cofactor">
    <cofactor evidence="5">
        <name>heme</name>
        <dbReference type="ChEBI" id="CHEBI:30413"/>
    </cofactor>
</comment>
<keyword evidence="7" id="KW-0812">Transmembrane</keyword>
<dbReference type="InterPro" id="IPR017972">
    <property type="entry name" value="Cyt_P450_CS"/>
</dbReference>
<dbReference type="GO" id="GO:0020037">
    <property type="term" value="F:heme binding"/>
    <property type="evidence" value="ECO:0007669"/>
    <property type="project" value="InterPro"/>
</dbReference>
<reference evidence="8" key="1">
    <citation type="submission" date="2023-01" db="EMBL/GenBank/DDBJ databases">
        <title>Metagenome sequencing of chrysophaentin producing Chrysophaeum taylorii.</title>
        <authorList>
            <person name="Davison J."/>
            <person name="Bewley C."/>
        </authorList>
    </citation>
    <scope>NUCLEOTIDE SEQUENCE</scope>
    <source>
        <strain evidence="8">NIES-1699</strain>
    </source>
</reference>
<keyword evidence="3 6" id="KW-0560">Oxidoreductase</keyword>
<keyword evidence="6" id="KW-0503">Monooxygenase</keyword>
<organism evidence="8 9">
    <name type="scientific">Chrysophaeum taylorii</name>
    <dbReference type="NCBI Taxonomy" id="2483200"/>
    <lineage>
        <taxon>Eukaryota</taxon>
        <taxon>Sar</taxon>
        <taxon>Stramenopiles</taxon>
        <taxon>Ochrophyta</taxon>
        <taxon>Pelagophyceae</taxon>
        <taxon>Pelagomonadales</taxon>
        <taxon>Pelagomonadaceae</taxon>
        <taxon>Chrysophaeum</taxon>
    </lineage>
</organism>
<evidence type="ECO:0000256" key="4">
    <source>
        <dbReference type="ARBA" id="ARBA00023004"/>
    </source>
</evidence>
<evidence type="ECO:0000256" key="7">
    <source>
        <dbReference type="SAM" id="Phobius"/>
    </source>
</evidence>
<dbReference type="Gene3D" id="1.10.630.10">
    <property type="entry name" value="Cytochrome P450"/>
    <property type="match status" value="1"/>
</dbReference>
<keyword evidence="7" id="KW-1133">Transmembrane helix</keyword>
<keyword evidence="2 5" id="KW-0479">Metal-binding</keyword>
<feature type="binding site" description="axial binding residue" evidence="5">
    <location>
        <position position="421"/>
    </location>
    <ligand>
        <name>heme</name>
        <dbReference type="ChEBI" id="CHEBI:30413"/>
    </ligand>
    <ligandPart>
        <name>Fe</name>
        <dbReference type="ChEBI" id="CHEBI:18248"/>
    </ligandPart>
</feature>
<dbReference type="PROSITE" id="PS00086">
    <property type="entry name" value="CYTOCHROME_P450"/>
    <property type="match status" value="1"/>
</dbReference>
<dbReference type="GO" id="GO:0006629">
    <property type="term" value="P:lipid metabolic process"/>
    <property type="evidence" value="ECO:0007669"/>
    <property type="project" value="UniProtKB-ARBA"/>
</dbReference>
<dbReference type="EMBL" id="JAQMWT010000360">
    <property type="protein sequence ID" value="KAJ8603160.1"/>
    <property type="molecule type" value="Genomic_DNA"/>
</dbReference>
<keyword evidence="4 5" id="KW-0408">Iron</keyword>
<dbReference type="PRINTS" id="PR00385">
    <property type="entry name" value="P450"/>
</dbReference>
<evidence type="ECO:0000256" key="2">
    <source>
        <dbReference type="ARBA" id="ARBA00022723"/>
    </source>
</evidence>
<keyword evidence="5 6" id="KW-0349">Heme</keyword>
<dbReference type="GO" id="GO:0004497">
    <property type="term" value="F:monooxygenase activity"/>
    <property type="evidence" value="ECO:0007669"/>
    <property type="project" value="UniProtKB-KW"/>
</dbReference>
<dbReference type="GO" id="GO:0005506">
    <property type="term" value="F:iron ion binding"/>
    <property type="evidence" value="ECO:0007669"/>
    <property type="project" value="InterPro"/>
</dbReference>
<keyword evidence="7" id="KW-0472">Membrane</keyword>
<evidence type="ECO:0000313" key="8">
    <source>
        <dbReference type="EMBL" id="KAJ8603160.1"/>
    </source>
</evidence>
<dbReference type="InterPro" id="IPR002401">
    <property type="entry name" value="Cyt_P450_E_grp-I"/>
</dbReference>
<feature type="transmembrane region" description="Helical" evidence="7">
    <location>
        <begin position="20"/>
        <end position="42"/>
    </location>
</feature>
<evidence type="ECO:0000256" key="3">
    <source>
        <dbReference type="ARBA" id="ARBA00023002"/>
    </source>
</evidence>
<dbReference type="InterPro" id="IPR036396">
    <property type="entry name" value="Cyt_P450_sf"/>
</dbReference>
<comment type="caution">
    <text evidence="8">The sequence shown here is derived from an EMBL/GenBank/DDBJ whole genome shotgun (WGS) entry which is preliminary data.</text>
</comment>
<evidence type="ECO:0000256" key="6">
    <source>
        <dbReference type="RuleBase" id="RU000461"/>
    </source>
</evidence>
<dbReference type="PRINTS" id="PR00463">
    <property type="entry name" value="EP450I"/>
</dbReference>
<comment type="similarity">
    <text evidence="1 6">Belongs to the cytochrome P450 family.</text>
</comment>
<keyword evidence="9" id="KW-1185">Reference proteome</keyword>
<accession>A0AAD7UF16</accession>
<protein>
    <recommendedName>
        <fullName evidence="10">Cytochrome P450</fullName>
    </recommendedName>
</protein>
<name>A0AAD7UF16_9STRA</name>
<dbReference type="PANTHER" id="PTHR24296">
    <property type="entry name" value="CYTOCHROME P450"/>
    <property type="match status" value="1"/>
</dbReference>
<evidence type="ECO:0008006" key="10">
    <source>
        <dbReference type="Google" id="ProtNLM"/>
    </source>
</evidence>
<dbReference type="GO" id="GO:0016705">
    <property type="term" value="F:oxidoreductase activity, acting on paired donors, with incorporation or reduction of molecular oxygen"/>
    <property type="evidence" value="ECO:0007669"/>
    <property type="project" value="InterPro"/>
</dbReference>